<dbReference type="PROSITE" id="PS00107">
    <property type="entry name" value="PROTEIN_KINASE_ATP"/>
    <property type="match status" value="1"/>
</dbReference>
<evidence type="ECO:0000256" key="6">
    <source>
        <dbReference type="ARBA" id="ARBA00022840"/>
    </source>
</evidence>
<dbReference type="FunFam" id="1.10.510.10:FF:000021">
    <property type="entry name" value="Serine/threonine protein kinase"/>
    <property type="match status" value="1"/>
</dbReference>
<dbReference type="InterPro" id="IPR017441">
    <property type="entry name" value="Protein_kinase_ATP_BS"/>
</dbReference>
<dbReference type="RefSeq" id="WP_066839126.1">
    <property type="nucleotide sequence ID" value="NZ_LSTQ01000010.1"/>
</dbReference>
<keyword evidence="5 11" id="KW-0418">Kinase</keyword>
<dbReference type="InterPro" id="IPR011009">
    <property type="entry name" value="Kinase-like_dom_sf"/>
</dbReference>
<keyword evidence="9" id="KW-0812">Transmembrane</keyword>
<evidence type="ECO:0000256" key="1">
    <source>
        <dbReference type="ARBA" id="ARBA00012513"/>
    </source>
</evidence>
<evidence type="ECO:0000256" key="3">
    <source>
        <dbReference type="ARBA" id="ARBA00022679"/>
    </source>
</evidence>
<keyword evidence="2 11" id="KW-0723">Serine/threonine-protein kinase</keyword>
<dbReference type="PROSITE" id="PS00108">
    <property type="entry name" value="PROTEIN_KINASE_ST"/>
    <property type="match status" value="1"/>
</dbReference>
<feature type="region of interest" description="Disordered" evidence="8">
    <location>
        <begin position="404"/>
        <end position="530"/>
    </location>
</feature>
<keyword evidence="4 7" id="KW-0547">Nucleotide-binding</keyword>
<dbReference type="Pfam" id="PF00069">
    <property type="entry name" value="Pkinase"/>
    <property type="match status" value="1"/>
</dbReference>
<dbReference type="GO" id="GO:0004674">
    <property type="term" value="F:protein serine/threonine kinase activity"/>
    <property type="evidence" value="ECO:0007669"/>
    <property type="project" value="UniProtKB-KW"/>
</dbReference>
<dbReference type="Proteomes" id="UP000076947">
    <property type="component" value="Unassembled WGS sequence"/>
</dbReference>
<evidence type="ECO:0000256" key="7">
    <source>
        <dbReference type="PROSITE-ProRule" id="PRU10141"/>
    </source>
</evidence>
<dbReference type="PANTHER" id="PTHR43289">
    <property type="entry name" value="MITOGEN-ACTIVATED PROTEIN KINASE KINASE KINASE 20-RELATED"/>
    <property type="match status" value="1"/>
</dbReference>
<keyword evidence="9" id="KW-1133">Transmembrane helix</keyword>
<evidence type="ECO:0000313" key="12">
    <source>
        <dbReference type="Proteomes" id="UP000076947"/>
    </source>
</evidence>
<organism evidence="11 12">
    <name type="scientific">Corynebacterium stationis</name>
    <dbReference type="NCBI Taxonomy" id="1705"/>
    <lineage>
        <taxon>Bacteria</taxon>
        <taxon>Bacillati</taxon>
        <taxon>Actinomycetota</taxon>
        <taxon>Actinomycetes</taxon>
        <taxon>Mycobacteriales</taxon>
        <taxon>Corynebacteriaceae</taxon>
        <taxon>Corynebacterium</taxon>
    </lineage>
</organism>
<feature type="region of interest" description="Disordered" evidence="8">
    <location>
        <begin position="337"/>
        <end position="358"/>
    </location>
</feature>
<keyword evidence="9" id="KW-0472">Membrane</keyword>
<proteinExistence type="predicted"/>
<accession>A0A177IM94</accession>
<dbReference type="OrthoDB" id="9762169at2"/>
<dbReference type="Gene3D" id="3.30.200.20">
    <property type="entry name" value="Phosphorylase Kinase, domain 1"/>
    <property type="match status" value="1"/>
</dbReference>
<keyword evidence="12" id="KW-1185">Reference proteome</keyword>
<gene>
    <name evidence="11" type="ORF">AYJ05_09195</name>
</gene>
<dbReference type="STRING" id="1705.CA21670_13080"/>
<feature type="transmembrane region" description="Helical" evidence="9">
    <location>
        <begin position="361"/>
        <end position="382"/>
    </location>
</feature>
<dbReference type="InterPro" id="IPR008271">
    <property type="entry name" value="Ser/Thr_kinase_AS"/>
</dbReference>
<dbReference type="GO" id="GO:0005524">
    <property type="term" value="F:ATP binding"/>
    <property type="evidence" value="ECO:0007669"/>
    <property type="project" value="UniProtKB-UniRule"/>
</dbReference>
<dbReference type="InterPro" id="IPR000719">
    <property type="entry name" value="Prot_kinase_dom"/>
</dbReference>
<name>A0A177IM94_9CORY</name>
<feature type="compositionally biased region" description="Gly residues" evidence="8">
    <location>
        <begin position="463"/>
        <end position="472"/>
    </location>
</feature>
<dbReference type="PROSITE" id="PS50011">
    <property type="entry name" value="PROTEIN_KINASE_DOM"/>
    <property type="match status" value="1"/>
</dbReference>
<dbReference type="SMART" id="SM00220">
    <property type="entry name" value="S_TKc"/>
    <property type="match status" value="1"/>
</dbReference>
<dbReference type="EMBL" id="LSTQ01000010">
    <property type="protein sequence ID" value="OAH29987.1"/>
    <property type="molecule type" value="Genomic_DNA"/>
</dbReference>
<comment type="caution">
    <text evidence="11">The sequence shown here is derived from an EMBL/GenBank/DDBJ whole genome shotgun (WGS) entry which is preliminary data.</text>
</comment>
<feature type="compositionally biased region" description="Low complexity" evidence="8">
    <location>
        <begin position="426"/>
        <end position="462"/>
    </location>
</feature>
<protein>
    <recommendedName>
        <fullName evidence="1">non-specific serine/threonine protein kinase</fullName>
        <ecNumber evidence="1">2.7.11.1</ecNumber>
    </recommendedName>
</protein>
<evidence type="ECO:0000256" key="4">
    <source>
        <dbReference type="ARBA" id="ARBA00022741"/>
    </source>
</evidence>
<reference evidence="12" key="1">
    <citation type="submission" date="2016-02" db="EMBL/GenBank/DDBJ databases">
        <authorList>
            <person name="Kaur G."/>
            <person name="Nair G.R."/>
            <person name="Mayilraj S."/>
        </authorList>
    </citation>
    <scope>NUCLEOTIDE SEQUENCE [LARGE SCALE GENOMIC DNA]</scope>
    <source>
        <strain evidence="12">GA-15</strain>
    </source>
</reference>
<evidence type="ECO:0000256" key="5">
    <source>
        <dbReference type="ARBA" id="ARBA00022777"/>
    </source>
</evidence>
<dbReference type="PANTHER" id="PTHR43289:SF6">
    <property type="entry name" value="SERINE_THREONINE-PROTEIN KINASE NEKL-3"/>
    <property type="match status" value="1"/>
</dbReference>
<evidence type="ECO:0000256" key="8">
    <source>
        <dbReference type="SAM" id="MobiDB-lite"/>
    </source>
</evidence>
<feature type="domain" description="Protein kinase" evidence="10">
    <location>
        <begin position="18"/>
        <end position="279"/>
    </location>
</feature>
<keyword evidence="6 7" id="KW-0067">ATP-binding</keyword>
<keyword evidence="3" id="KW-0808">Transferase</keyword>
<dbReference type="CDD" id="cd14014">
    <property type="entry name" value="STKc_PknB_like"/>
    <property type="match status" value="1"/>
</dbReference>
<evidence type="ECO:0000313" key="11">
    <source>
        <dbReference type="EMBL" id="OAH29987.1"/>
    </source>
</evidence>
<evidence type="ECO:0000256" key="2">
    <source>
        <dbReference type="ARBA" id="ARBA00022527"/>
    </source>
</evidence>
<sequence>MNTADNQELLQSLIGSDYVLQWIIGHGGMSTVWLADDVRNEREVALKVLRPEFSNNEEFLSRFRNEADAAENIDSDNVVKTYDYREVEDPSGYRFCFIVMEYVRGESLADLLAREKMLPESLALDVLEQTAHGLSIIHRMDLVHRDIKPGNLLITQNGQVKITDFGIAKAAAAVPLTRTGMVVGTAQYVSPEQAQGKDVTEASDVYSLGVVGYEMLAGERPFSGDSSVSVALAHISQAPEPLSTNISAPVRELIGITLRKDPNTRYAGGNELALAVSAVRLGKRPPQPKAMPNNLIAPEPSPTAATAMLGKTTNPTTIHPAVSADPATDPEATAVAGTNAAKPPANTATKTATKSGAGKNFGIGIGIAALAVALVGGGFYAATMFGGDDSDVQPTTSTVPSIVTEYVTPDNEPTEDQVEPEETEETNTQTESKSSDSSPSRTSRPTGSSPTPTNTSPAEPTDGNGGSPTPGDGGEDGDNGSNPGGDGGNDGGSEQPTDTNGGNGGGNQEGNPGEDIIDDILNNLEGGANG</sequence>
<evidence type="ECO:0000259" key="10">
    <source>
        <dbReference type="PROSITE" id="PS50011"/>
    </source>
</evidence>
<dbReference type="AlphaFoldDB" id="A0A177IM94"/>
<dbReference type="Gene3D" id="1.10.510.10">
    <property type="entry name" value="Transferase(Phosphotransferase) domain 1"/>
    <property type="match status" value="1"/>
</dbReference>
<evidence type="ECO:0000256" key="9">
    <source>
        <dbReference type="SAM" id="Phobius"/>
    </source>
</evidence>
<feature type="binding site" evidence="7">
    <location>
        <position position="47"/>
    </location>
    <ligand>
        <name>ATP</name>
        <dbReference type="ChEBI" id="CHEBI:30616"/>
    </ligand>
</feature>
<feature type="compositionally biased region" description="Acidic residues" evidence="8">
    <location>
        <begin position="412"/>
        <end position="425"/>
    </location>
</feature>
<dbReference type="SUPFAM" id="SSF56112">
    <property type="entry name" value="Protein kinase-like (PK-like)"/>
    <property type="match status" value="1"/>
</dbReference>
<feature type="compositionally biased region" description="Gly residues" evidence="8">
    <location>
        <begin position="482"/>
        <end position="491"/>
    </location>
</feature>
<dbReference type="EC" id="2.7.11.1" evidence="1"/>